<organism evidence="3 4">
    <name type="scientific">Dimorphilus gyrociliatus</name>
    <dbReference type="NCBI Taxonomy" id="2664684"/>
    <lineage>
        <taxon>Eukaryota</taxon>
        <taxon>Metazoa</taxon>
        <taxon>Spiralia</taxon>
        <taxon>Lophotrochozoa</taxon>
        <taxon>Annelida</taxon>
        <taxon>Polychaeta</taxon>
        <taxon>Polychaeta incertae sedis</taxon>
        <taxon>Dinophilidae</taxon>
        <taxon>Dimorphilus</taxon>
    </lineage>
</organism>
<dbReference type="EMBL" id="CAJFCJ010000005">
    <property type="protein sequence ID" value="CAD5114879.1"/>
    <property type="molecule type" value="Genomic_DNA"/>
</dbReference>
<evidence type="ECO:0000313" key="3">
    <source>
        <dbReference type="EMBL" id="CAD5114879.1"/>
    </source>
</evidence>
<comment type="caution">
    <text evidence="1">Lacks conserved residue(s) required for the propagation of feature annotation.</text>
</comment>
<dbReference type="PANTHER" id="PTHR21724">
    <property type="entry name" value="SHKT DOMAIN-CONTAINING PROTEIN"/>
    <property type="match status" value="1"/>
</dbReference>
<proteinExistence type="predicted"/>
<reference evidence="3 4" key="1">
    <citation type="submission" date="2020-08" db="EMBL/GenBank/DDBJ databases">
        <authorList>
            <person name="Hejnol A."/>
        </authorList>
    </citation>
    <scope>NUCLEOTIDE SEQUENCE [LARGE SCALE GENOMIC DNA]</scope>
</reference>
<comment type="caution">
    <text evidence="3">The sequence shown here is derived from an EMBL/GenBank/DDBJ whole genome shotgun (WGS) entry which is preliminary data.</text>
</comment>
<evidence type="ECO:0000259" key="2">
    <source>
        <dbReference type="PROSITE" id="PS51670"/>
    </source>
</evidence>
<dbReference type="PANTHER" id="PTHR21724:SF109">
    <property type="entry name" value="SHKT DOMAIN-CONTAINING PROTEIN"/>
    <property type="match status" value="1"/>
</dbReference>
<dbReference type="Proteomes" id="UP000549394">
    <property type="component" value="Unassembled WGS sequence"/>
</dbReference>
<dbReference type="SMART" id="SM00254">
    <property type="entry name" value="ShKT"/>
    <property type="match status" value="6"/>
</dbReference>
<feature type="domain" description="ShKT" evidence="2">
    <location>
        <begin position="66"/>
        <end position="103"/>
    </location>
</feature>
<name>A0A7I8VHY5_9ANNE</name>
<dbReference type="InterPro" id="IPR003582">
    <property type="entry name" value="ShKT_dom"/>
</dbReference>
<dbReference type="OrthoDB" id="291007at2759"/>
<dbReference type="Pfam" id="PF01549">
    <property type="entry name" value="ShK"/>
    <property type="match status" value="6"/>
</dbReference>
<protein>
    <submittedName>
        <fullName evidence="3">DgyrCDS3912</fullName>
    </submittedName>
</protein>
<feature type="domain" description="ShKT" evidence="2">
    <location>
        <begin position="269"/>
        <end position="305"/>
    </location>
</feature>
<gene>
    <name evidence="3" type="ORF">DGYR_LOCUS3682</name>
</gene>
<evidence type="ECO:0000256" key="1">
    <source>
        <dbReference type="PROSITE-ProRule" id="PRU01005"/>
    </source>
</evidence>
<sequence>MLRFVVDFSFSFTFQLSLFQECVNELGDDSYCDFLANLGECVAQREAMIRFCRKSCLRCSKVRIPCENTFEDPLKCDYYAKRGDCLSNPAWMLPFCRKSCLKCNGKRNEYRLENFYKKAYNNEYETSVNDTLEANRIGCDYWAKNGFCRLKKLWMLFYCRKSCSKFDPVLETICMDSYKAVKGASCKNLAEDGDCINNRQWMLENCYASCTGCNLKYPRECLNEHLSDEECDVWANEGDCERNPHWMSRNCFKSCSRCEYSTLRKKVNCSDRYDAEKCQLWSSNGYCLRNFEFMLPLCKKSCGWCDYQLNTLNNGIVGNSMQPGFDRNNFAGKSVIFGQKFSLNGSVYSFAVYFAKIGFTFIEIWRPIGDSFKQIYQLSVENSLNSSYAHVFVPADKCIEVKQNDRFGLTSISNQDIPVLSLNHSKYDSFWRDNYSNKNFIKMDNEIDFIVSANFKPINCQIN</sequence>
<feature type="domain" description="ShKT" evidence="2">
    <location>
        <begin position="221"/>
        <end position="258"/>
    </location>
</feature>
<keyword evidence="4" id="KW-1185">Reference proteome</keyword>
<dbReference type="AlphaFoldDB" id="A0A7I8VHY5"/>
<accession>A0A7I8VHY5</accession>
<dbReference type="PROSITE" id="PS51670">
    <property type="entry name" value="SHKT"/>
    <property type="match status" value="3"/>
</dbReference>
<evidence type="ECO:0000313" key="4">
    <source>
        <dbReference type="Proteomes" id="UP000549394"/>
    </source>
</evidence>